<dbReference type="InterPro" id="IPR027417">
    <property type="entry name" value="P-loop_NTPase"/>
</dbReference>
<keyword evidence="4" id="KW-0804">Transcription</keyword>
<sequence>MPIGSGGGVVADQPRFQLLGPVHAWRGDREIALGSPQQRALLAFLLLQDGTPVPVSRLTSALWGDEPPPAAVGIVRSYVSRLRRALGAAAVESVAGGYAVHPGATDVREFERLLGAGRSAQRSGDAEGTATAVRAALALWRGTPLAGIAADFAEFERVRLAELRLAAREDLAAADIAAGRPALAVADLTELIAEQPLRERPHELLMLALYRSGRQADALAVFADIQRRLADELGLYPGADLRAMQRRILAADPTLDAVPGAGRPGDARPGKAAAFAVRPCQLPPDLPLFAGRRDEIDRVAAALTPSGASVPVVGIEGLAGIGKTAFAVHLGRTRGDFRDGHLFVDLGTSADPLAELLHGIGVPAAELPGSQGERATLWRTLTSGRRLLVVLDDATDGGQLRPLMPGSGGAAVVVTARQRVYGVPAAQWFTLGPLAEADAHALLESLVGVDRLRREPDAVGALLRGTAGLPQVVRAIGERIASRPEWSMADALRRLGPPSRGAPVSPPECTLIEAPYASMLARLTPEQARAFLVLAAADVAEFSAVTAAGLLDVPPGAAAALIESLADQHVLTPTGPLTYAFPAPLRVFARGRLPAGRGHELIGAIA</sequence>
<evidence type="ECO:0000313" key="7">
    <source>
        <dbReference type="EMBL" id="RIQ30089.1"/>
    </source>
</evidence>
<protein>
    <recommendedName>
        <fullName evidence="6">OmpR/PhoB-type domain-containing protein</fullName>
    </recommendedName>
</protein>
<dbReference type="InterPro" id="IPR036388">
    <property type="entry name" value="WH-like_DNA-bd_sf"/>
</dbReference>
<gene>
    <name evidence="7" type="ORF">DY240_07645</name>
</gene>
<dbReference type="PANTHER" id="PTHR35807">
    <property type="entry name" value="TRANSCRIPTIONAL REGULATOR REDD-RELATED"/>
    <property type="match status" value="1"/>
</dbReference>
<comment type="similarity">
    <text evidence="1">Belongs to the AfsR/DnrI/RedD regulatory family.</text>
</comment>
<evidence type="ECO:0000256" key="1">
    <source>
        <dbReference type="ARBA" id="ARBA00005820"/>
    </source>
</evidence>
<organism evidence="7 8">
    <name type="scientific">Jiangella rhizosphaerae</name>
    <dbReference type="NCBI Taxonomy" id="2293569"/>
    <lineage>
        <taxon>Bacteria</taxon>
        <taxon>Bacillati</taxon>
        <taxon>Actinomycetota</taxon>
        <taxon>Actinomycetes</taxon>
        <taxon>Jiangellales</taxon>
        <taxon>Jiangellaceae</taxon>
        <taxon>Jiangella</taxon>
    </lineage>
</organism>
<dbReference type="InterPro" id="IPR016032">
    <property type="entry name" value="Sig_transdc_resp-reg_C-effctor"/>
</dbReference>
<dbReference type="PRINTS" id="PR00364">
    <property type="entry name" value="DISEASERSIST"/>
</dbReference>
<proteinExistence type="inferred from homology"/>
<evidence type="ECO:0000256" key="2">
    <source>
        <dbReference type="ARBA" id="ARBA00023015"/>
    </source>
</evidence>
<keyword evidence="8" id="KW-1185">Reference proteome</keyword>
<evidence type="ECO:0000256" key="3">
    <source>
        <dbReference type="ARBA" id="ARBA00023125"/>
    </source>
</evidence>
<dbReference type="Gene3D" id="3.40.50.300">
    <property type="entry name" value="P-loop containing nucleotide triphosphate hydrolases"/>
    <property type="match status" value="1"/>
</dbReference>
<dbReference type="GO" id="GO:0000160">
    <property type="term" value="P:phosphorelay signal transduction system"/>
    <property type="evidence" value="ECO:0007669"/>
    <property type="project" value="InterPro"/>
</dbReference>
<keyword evidence="3 5" id="KW-0238">DNA-binding</keyword>
<dbReference type="GO" id="GO:0003677">
    <property type="term" value="F:DNA binding"/>
    <property type="evidence" value="ECO:0007669"/>
    <property type="project" value="UniProtKB-UniRule"/>
</dbReference>
<evidence type="ECO:0000259" key="6">
    <source>
        <dbReference type="PROSITE" id="PS51755"/>
    </source>
</evidence>
<evidence type="ECO:0000256" key="5">
    <source>
        <dbReference type="PROSITE-ProRule" id="PRU01091"/>
    </source>
</evidence>
<feature type="DNA-binding region" description="OmpR/PhoB-type" evidence="5">
    <location>
        <begin position="5"/>
        <end position="102"/>
    </location>
</feature>
<dbReference type="Gene3D" id="1.10.10.10">
    <property type="entry name" value="Winged helix-like DNA-binding domain superfamily/Winged helix DNA-binding domain"/>
    <property type="match status" value="1"/>
</dbReference>
<dbReference type="InterPro" id="IPR005158">
    <property type="entry name" value="BTAD"/>
</dbReference>
<dbReference type="CDD" id="cd15831">
    <property type="entry name" value="BTAD"/>
    <property type="match status" value="1"/>
</dbReference>
<dbReference type="PANTHER" id="PTHR35807:SF1">
    <property type="entry name" value="TRANSCRIPTIONAL REGULATOR REDD"/>
    <property type="match status" value="1"/>
</dbReference>
<evidence type="ECO:0000313" key="8">
    <source>
        <dbReference type="Proteomes" id="UP000284057"/>
    </source>
</evidence>
<dbReference type="Pfam" id="PF00486">
    <property type="entry name" value="Trans_reg_C"/>
    <property type="match status" value="1"/>
</dbReference>
<dbReference type="SUPFAM" id="SSF52540">
    <property type="entry name" value="P-loop containing nucleoside triphosphate hydrolases"/>
    <property type="match status" value="1"/>
</dbReference>
<dbReference type="SUPFAM" id="SSF46894">
    <property type="entry name" value="C-terminal effector domain of the bipartite response regulators"/>
    <property type="match status" value="1"/>
</dbReference>
<feature type="domain" description="OmpR/PhoB-type" evidence="6">
    <location>
        <begin position="5"/>
        <end position="102"/>
    </location>
</feature>
<dbReference type="PROSITE" id="PS51755">
    <property type="entry name" value="OMPR_PHOB"/>
    <property type="match status" value="1"/>
</dbReference>
<reference evidence="7 8" key="1">
    <citation type="submission" date="2018-09" db="EMBL/GenBank/DDBJ databases">
        <title>Isolation, diversity and antifungal activity of actinobacteria from wheat.</title>
        <authorList>
            <person name="Han C."/>
        </authorList>
    </citation>
    <scope>NUCLEOTIDE SEQUENCE [LARGE SCALE GENOMIC DNA]</scope>
    <source>
        <strain evidence="7 8">NEAU-YY265</strain>
    </source>
</reference>
<dbReference type="SMART" id="SM01043">
    <property type="entry name" value="BTAD"/>
    <property type="match status" value="1"/>
</dbReference>
<dbReference type="InterPro" id="IPR001867">
    <property type="entry name" value="OmpR/PhoB-type_DNA-bd"/>
</dbReference>
<dbReference type="Pfam" id="PF03704">
    <property type="entry name" value="BTAD"/>
    <property type="match status" value="1"/>
</dbReference>
<dbReference type="AlphaFoldDB" id="A0A418KU96"/>
<dbReference type="SUPFAM" id="SSF48452">
    <property type="entry name" value="TPR-like"/>
    <property type="match status" value="1"/>
</dbReference>
<dbReference type="GO" id="GO:0043531">
    <property type="term" value="F:ADP binding"/>
    <property type="evidence" value="ECO:0007669"/>
    <property type="project" value="InterPro"/>
</dbReference>
<evidence type="ECO:0000256" key="4">
    <source>
        <dbReference type="ARBA" id="ARBA00023163"/>
    </source>
</evidence>
<accession>A0A418KU96</accession>
<dbReference type="SMART" id="SM00862">
    <property type="entry name" value="Trans_reg_C"/>
    <property type="match status" value="1"/>
</dbReference>
<dbReference type="EMBL" id="QUAL01000063">
    <property type="protein sequence ID" value="RIQ30089.1"/>
    <property type="molecule type" value="Genomic_DNA"/>
</dbReference>
<keyword evidence="2" id="KW-0805">Transcription regulation</keyword>
<dbReference type="InterPro" id="IPR011990">
    <property type="entry name" value="TPR-like_helical_dom_sf"/>
</dbReference>
<comment type="caution">
    <text evidence="7">The sequence shown here is derived from an EMBL/GenBank/DDBJ whole genome shotgun (WGS) entry which is preliminary data.</text>
</comment>
<name>A0A418KU96_9ACTN</name>
<dbReference type="InterPro" id="IPR051677">
    <property type="entry name" value="AfsR-DnrI-RedD_regulator"/>
</dbReference>
<dbReference type="Gene3D" id="1.25.40.10">
    <property type="entry name" value="Tetratricopeptide repeat domain"/>
    <property type="match status" value="1"/>
</dbReference>
<dbReference type="GO" id="GO:0006355">
    <property type="term" value="P:regulation of DNA-templated transcription"/>
    <property type="evidence" value="ECO:0007669"/>
    <property type="project" value="InterPro"/>
</dbReference>
<dbReference type="Proteomes" id="UP000284057">
    <property type="component" value="Unassembled WGS sequence"/>
</dbReference>